<proteinExistence type="predicted"/>
<comment type="caution">
    <text evidence="1">The sequence shown here is derived from an EMBL/GenBank/DDBJ whole genome shotgun (WGS) entry which is preliminary data.</text>
</comment>
<name>A0A1Q8QXC0_9FIRM</name>
<dbReference type="EMBL" id="MLBF01000012">
    <property type="protein sequence ID" value="OLN31983.1"/>
    <property type="molecule type" value="Genomic_DNA"/>
</dbReference>
<dbReference type="STRING" id="1888891.DSOL_2076"/>
<keyword evidence="2" id="KW-1185">Reference proteome</keyword>
<sequence length="88" mass="10224">MCVAQFDLEQGSIKFDMRYPATVDGEAILEKLQLIAQTMKVELLINQHKLPLYVEQDKDFIRKMQQLDQEFDVCLPIGITKQKIINLV</sequence>
<gene>
    <name evidence="1" type="ORF">DSOL_2076</name>
</gene>
<dbReference type="Gene3D" id="3.30.70.360">
    <property type="match status" value="1"/>
</dbReference>
<protein>
    <submittedName>
        <fullName evidence="1">Uncharacterized protein</fullName>
    </submittedName>
</protein>
<accession>A0A1Q8QXC0</accession>
<dbReference type="Gene3D" id="3.40.630.10">
    <property type="entry name" value="Zn peptidases"/>
    <property type="match status" value="1"/>
</dbReference>
<organism evidence="1 2">
    <name type="scientific">Desulfosporosinus metallidurans</name>
    <dbReference type="NCBI Taxonomy" id="1888891"/>
    <lineage>
        <taxon>Bacteria</taxon>
        <taxon>Bacillati</taxon>
        <taxon>Bacillota</taxon>
        <taxon>Clostridia</taxon>
        <taxon>Eubacteriales</taxon>
        <taxon>Desulfitobacteriaceae</taxon>
        <taxon>Desulfosporosinus</taxon>
    </lineage>
</organism>
<dbReference type="Proteomes" id="UP000186102">
    <property type="component" value="Unassembled WGS sequence"/>
</dbReference>
<dbReference type="AlphaFoldDB" id="A0A1Q8QXC0"/>
<evidence type="ECO:0000313" key="1">
    <source>
        <dbReference type="EMBL" id="OLN31983.1"/>
    </source>
</evidence>
<evidence type="ECO:0000313" key="2">
    <source>
        <dbReference type="Proteomes" id="UP000186102"/>
    </source>
</evidence>
<reference evidence="1 2" key="1">
    <citation type="submission" date="2016-09" db="EMBL/GenBank/DDBJ databases">
        <title>Complete genome of Desulfosporosinus sp. OL.</title>
        <authorList>
            <person name="Mardanov A."/>
            <person name="Beletsky A."/>
            <person name="Panova A."/>
            <person name="Karnachuk O."/>
            <person name="Ravin N."/>
        </authorList>
    </citation>
    <scope>NUCLEOTIDE SEQUENCE [LARGE SCALE GENOMIC DNA]</scope>
    <source>
        <strain evidence="1 2">OL</strain>
    </source>
</reference>